<dbReference type="OrthoDB" id="9767940at2"/>
<proteinExistence type="predicted"/>
<dbReference type="InterPro" id="IPR036425">
    <property type="entry name" value="MoaB/Mog-like_dom_sf"/>
</dbReference>
<dbReference type="InterPro" id="IPR057035">
    <property type="entry name" value="Znf-Tbcl_FmdE"/>
</dbReference>
<dbReference type="SMART" id="SM00852">
    <property type="entry name" value="MoCF_biosynth"/>
    <property type="match status" value="1"/>
</dbReference>
<dbReference type="Pfam" id="PF02663">
    <property type="entry name" value="FmdE"/>
    <property type="match status" value="1"/>
</dbReference>
<dbReference type="UniPathway" id="UPA00344"/>
<dbReference type="SUPFAM" id="SSF143555">
    <property type="entry name" value="FwdE-like"/>
    <property type="match status" value="1"/>
</dbReference>
<dbReference type="CDD" id="cd03522">
    <property type="entry name" value="MoeA_like"/>
    <property type="match status" value="1"/>
</dbReference>
<feature type="domain" description="MoaB/Mog" evidence="1">
    <location>
        <begin position="387"/>
        <end position="523"/>
    </location>
</feature>
<dbReference type="EMBL" id="FZOC01000001">
    <property type="protein sequence ID" value="SNR64890.1"/>
    <property type="molecule type" value="Genomic_DNA"/>
</dbReference>
<protein>
    <submittedName>
        <fullName evidence="2">Formylmethanofuran dehydrogenase subunit E</fullName>
    </submittedName>
</protein>
<dbReference type="Proteomes" id="UP000198324">
    <property type="component" value="Unassembled WGS sequence"/>
</dbReference>
<dbReference type="Gene3D" id="3.40.980.10">
    <property type="entry name" value="MoaB/Mog-like domain"/>
    <property type="match status" value="1"/>
</dbReference>
<dbReference type="Pfam" id="PF23475">
    <property type="entry name" value="zf-Tbcl_FmdE"/>
    <property type="match status" value="1"/>
</dbReference>
<dbReference type="RefSeq" id="WP_089271554.1">
    <property type="nucleotide sequence ID" value="NZ_FZOC01000001.1"/>
</dbReference>
<dbReference type="PANTHER" id="PTHR39418:SF1">
    <property type="entry name" value="DEHYDROGENASE"/>
    <property type="match status" value="1"/>
</dbReference>
<gene>
    <name evidence="2" type="ORF">SAMN04488503_0601</name>
</gene>
<evidence type="ECO:0000313" key="3">
    <source>
        <dbReference type="Proteomes" id="UP000198324"/>
    </source>
</evidence>
<dbReference type="Pfam" id="PF00994">
    <property type="entry name" value="MoCF_biosynth"/>
    <property type="match status" value="1"/>
</dbReference>
<dbReference type="SUPFAM" id="SSF53218">
    <property type="entry name" value="Molybdenum cofactor biosynthesis proteins"/>
    <property type="match status" value="1"/>
</dbReference>
<accession>A0A238Y1N2</accession>
<sequence>MNIGQYTFEEFKAKARAFHGYPAPGLLIGGYMVEMARRPLPEGTLFDAVVETAKCLPDAVQILTPCTVGNGWMRILNLGRYAVTLYDKFTGEGVRVWVDLNKMRAYDEVVCWFMKLKTKADQDSERLFRQIEEAGENLCSMAHVRVEERYRKHKGMGRVGVCPICGEAYPPHDGAICRGCQGEAPYGESFRPRAGVGFADTNQEPQGQSGPRLTAVPVAKAVGQKTLHDMTRIVPGESKGAEFRAGQVITGGDVCRLQAMGRAHVYLEQDAPEGFVHEDDAARTFAGLMAGDNVLPDEAPREGKINFRAGVTGVLVLDRQRLEAFNMMPEVMCAARHHGVLVEGGKQFAGTRAIPLYISQANLQRALSVLEGGPLFSIAPIKPAKVGVLVTGTEVFKGLVEDRFAPVIREKVERLGSQVVAVDMVPDDADMIARSVGKLLTAGAELIVTTAGLSVDPDDVTRKGLIAAGLTDMLYGAPILPGAMTLLGRLACPAGSAQVMGVPACALFHKATSFDILLPRVLAGLEIKRADLAEMCEGGFCLNCRTCVYPKCQFGK</sequence>
<dbReference type="PANTHER" id="PTHR39418">
    <property type="entry name" value="DEHYDROGENASE-RELATED"/>
    <property type="match status" value="1"/>
</dbReference>
<keyword evidence="3" id="KW-1185">Reference proteome</keyword>
<dbReference type="InterPro" id="IPR053194">
    <property type="entry name" value="tRNA_methyltr_O"/>
</dbReference>
<reference evidence="2 3" key="1">
    <citation type="submission" date="2017-06" db="EMBL/GenBank/DDBJ databases">
        <authorList>
            <person name="Kim H.J."/>
            <person name="Triplett B.A."/>
        </authorList>
    </citation>
    <scope>NUCLEOTIDE SEQUENCE [LARGE SCALE GENOMIC DNA]</scope>
    <source>
        <strain evidence="2 3">DSM 13116</strain>
    </source>
</reference>
<dbReference type="Gene3D" id="3.30.1330.130">
    <property type="match status" value="1"/>
</dbReference>
<dbReference type="InterPro" id="IPR003814">
    <property type="entry name" value="FmdEsu_dom"/>
</dbReference>
<name>A0A238Y1N2_9BACT</name>
<dbReference type="Gene3D" id="3.30.60.80">
    <property type="match status" value="1"/>
</dbReference>
<dbReference type="AlphaFoldDB" id="A0A238Y1N2"/>
<organism evidence="2 3">
    <name type="scientific">Humidesulfovibrio mexicanus</name>
    <dbReference type="NCBI Taxonomy" id="147047"/>
    <lineage>
        <taxon>Bacteria</taxon>
        <taxon>Pseudomonadati</taxon>
        <taxon>Thermodesulfobacteriota</taxon>
        <taxon>Desulfovibrionia</taxon>
        <taxon>Desulfovibrionales</taxon>
        <taxon>Desulfovibrionaceae</taxon>
        <taxon>Humidesulfovibrio</taxon>
    </lineage>
</organism>
<evidence type="ECO:0000259" key="1">
    <source>
        <dbReference type="SMART" id="SM00852"/>
    </source>
</evidence>
<evidence type="ECO:0000313" key="2">
    <source>
        <dbReference type="EMBL" id="SNR64890.1"/>
    </source>
</evidence>
<dbReference type="InterPro" id="IPR001453">
    <property type="entry name" value="MoaB/Mog_dom"/>
</dbReference>